<dbReference type="GO" id="GO:0019901">
    <property type="term" value="F:protein kinase binding"/>
    <property type="evidence" value="ECO:0007669"/>
    <property type="project" value="InterPro"/>
</dbReference>
<comment type="caution">
    <text evidence="3">The sequence shown here is derived from an EMBL/GenBank/DDBJ whole genome shotgun (WGS) entry which is preliminary data.</text>
</comment>
<protein>
    <submittedName>
        <fullName evidence="3">Speedy protein 1-A</fullName>
    </submittedName>
</protein>
<dbReference type="Pfam" id="PF11357">
    <property type="entry name" value="Spy1"/>
    <property type="match status" value="1"/>
</dbReference>
<dbReference type="InterPro" id="IPR020984">
    <property type="entry name" value="Speedy"/>
</dbReference>
<evidence type="ECO:0000313" key="3">
    <source>
        <dbReference type="EMBL" id="MPC29863.1"/>
    </source>
</evidence>
<dbReference type="InterPro" id="IPR052316">
    <property type="entry name" value="Speedy-Ringo_regulator"/>
</dbReference>
<dbReference type="PANTHER" id="PTHR31545">
    <property type="entry name" value="SEEDY PROTEIN A/C FAMILY MEMBER"/>
    <property type="match status" value="1"/>
</dbReference>
<accession>A0A5B7EAB1</accession>
<keyword evidence="2" id="KW-0131">Cell cycle</keyword>
<proteinExistence type="inferred from homology"/>
<evidence type="ECO:0000313" key="4">
    <source>
        <dbReference type="Proteomes" id="UP000324222"/>
    </source>
</evidence>
<comment type="similarity">
    <text evidence="1">Belongs to the Speedy/Ringo family.</text>
</comment>
<gene>
    <name evidence="3" type="primary">spdya-a</name>
    <name evidence="3" type="ORF">E2C01_023115</name>
</gene>
<name>A0A5B7EAB1_PORTR</name>
<dbReference type="PANTHER" id="PTHR31545:SF5">
    <property type="entry name" value="SPEEDY PROTEIN A"/>
    <property type="match status" value="1"/>
</dbReference>
<dbReference type="AlphaFoldDB" id="A0A5B7EAB1"/>
<keyword evidence="4" id="KW-1185">Reference proteome</keyword>
<evidence type="ECO:0000256" key="2">
    <source>
        <dbReference type="ARBA" id="ARBA00023306"/>
    </source>
</evidence>
<organism evidence="3 4">
    <name type="scientific">Portunus trituberculatus</name>
    <name type="common">Swimming crab</name>
    <name type="synonym">Neptunus trituberculatus</name>
    <dbReference type="NCBI Taxonomy" id="210409"/>
    <lineage>
        <taxon>Eukaryota</taxon>
        <taxon>Metazoa</taxon>
        <taxon>Ecdysozoa</taxon>
        <taxon>Arthropoda</taxon>
        <taxon>Crustacea</taxon>
        <taxon>Multicrustacea</taxon>
        <taxon>Malacostraca</taxon>
        <taxon>Eumalacostraca</taxon>
        <taxon>Eucarida</taxon>
        <taxon>Decapoda</taxon>
        <taxon>Pleocyemata</taxon>
        <taxon>Brachyura</taxon>
        <taxon>Eubrachyura</taxon>
        <taxon>Portunoidea</taxon>
        <taxon>Portunidae</taxon>
        <taxon>Portuninae</taxon>
        <taxon>Portunus</taxon>
    </lineage>
</organism>
<dbReference type="OrthoDB" id="6377388at2759"/>
<dbReference type="EMBL" id="VSRR010002150">
    <property type="protein sequence ID" value="MPC29863.1"/>
    <property type="molecule type" value="Genomic_DNA"/>
</dbReference>
<evidence type="ECO:0000256" key="1">
    <source>
        <dbReference type="ARBA" id="ARBA00010932"/>
    </source>
</evidence>
<sequence length="165" mass="19581">MKKIRPLSLRRSTTGDDHGFIQVSYEQFRWFTQLAVHSYHIPAENPKIQDFLKRDICYRYADKYLLAMVFTYFARARLEKDQYNENNFFAALYLAHDMEEDEEELKYEVFPWALGARWRKSYHSLLKVRDDIFWAIHCRAVVSKRGCDQVGVTRGAASMLGAVRR</sequence>
<dbReference type="Proteomes" id="UP000324222">
    <property type="component" value="Unassembled WGS sequence"/>
</dbReference>
<reference evidence="3 4" key="1">
    <citation type="submission" date="2019-05" db="EMBL/GenBank/DDBJ databases">
        <title>Another draft genome of Portunus trituberculatus and its Hox gene families provides insights of decapod evolution.</title>
        <authorList>
            <person name="Jeong J.-H."/>
            <person name="Song I."/>
            <person name="Kim S."/>
            <person name="Choi T."/>
            <person name="Kim D."/>
            <person name="Ryu S."/>
            <person name="Kim W."/>
        </authorList>
    </citation>
    <scope>NUCLEOTIDE SEQUENCE [LARGE SCALE GENOMIC DNA]</scope>
    <source>
        <tissue evidence="3">Muscle</tissue>
    </source>
</reference>